<dbReference type="InterPro" id="IPR050738">
    <property type="entry name" value="Sulfatase"/>
</dbReference>
<feature type="transmembrane region" description="Helical" evidence="3">
    <location>
        <begin position="369"/>
        <end position="388"/>
    </location>
</feature>
<evidence type="ECO:0000256" key="1">
    <source>
        <dbReference type="ARBA" id="ARBA00008779"/>
    </source>
</evidence>
<keyword evidence="3" id="KW-0812">Transmembrane</keyword>
<feature type="region of interest" description="Disordered" evidence="2">
    <location>
        <begin position="1053"/>
        <end position="1074"/>
    </location>
</feature>
<dbReference type="GO" id="GO:0004065">
    <property type="term" value="F:arylsulfatase activity"/>
    <property type="evidence" value="ECO:0007669"/>
    <property type="project" value="TreeGrafter"/>
</dbReference>
<feature type="transmembrane region" description="Helical" evidence="3">
    <location>
        <begin position="454"/>
        <end position="484"/>
    </location>
</feature>
<evidence type="ECO:0000259" key="5">
    <source>
        <dbReference type="Pfam" id="PF00884"/>
    </source>
</evidence>
<reference evidence="6 7" key="1">
    <citation type="submission" date="2013-06" db="EMBL/GenBank/DDBJ databases">
        <title>Draft genome sequence of Thauera terpenica.</title>
        <authorList>
            <person name="Liu B."/>
            <person name="Frostegard A.H."/>
            <person name="Shapleigh J.P."/>
        </authorList>
    </citation>
    <scope>NUCLEOTIDE SEQUENCE [LARGE SCALE GENOMIC DNA]</scope>
    <source>
        <strain evidence="6 7">58Eu</strain>
    </source>
</reference>
<dbReference type="RefSeq" id="WP_021248392.1">
    <property type="nucleotide sequence ID" value="NZ_ATJV01000043.1"/>
</dbReference>
<proteinExistence type="inferred from homology"/>
<organism evidence="6 7">
    <name type="scientific">Thauera terpenica 58Eu</name>
    <dbReference type="NCBI Taxonomy" id="1348657"/>
    <lineage>
        <taxon>Bacteria</taxon>
        <taxon>Pseudomonadati</taxon>
        <taxon>Pseudomonadota</taxon>
        <taxon>Betaproteobacteria</taxon>
        <taxon>Rhodocyclales</taxon>
        <taxon>Zoogloeaceae</taxon>
        <taxon>Thauera</taxon>
    </lineage>
</organism>
<dbReference type="SUPFAM" id="SSF53649">
    <property type="entry name" value="Alkaline phosphatase-like"/>
    <property type="match status" value="1"/>
</dbReference>
<dbReference type="PANTHER" id="PTHR42693">
    <property type="entry name" value="ARYLSULFATASE FAMILY MEMBER"/>
    <property type="match status" value="1"/>
</dbReference>
<dbReference type="EMBL" id="ATJV01000043">
    <property type="protein sequence ID" value="EPZ16635.1"/>
    <property type="molecule type" value="Genomic_DNA"/>
</dbReference>
<feature type="transmembrane region" description="Helical" evidence="3">
    <location>
        <begin position="345"/>
        <end position="363"/>
    </location>
</feature>
<feature type="transmembrane region" description="Helical" evidence="3">
    <location>
        <begin position="505"/>
        <end position="527"/>
    </location>
</feature>
<evidence type="ECO:0000256" key="2">
    <source>
        <dbReference type="SAM" id="MobiDB-lite"/>
    </source>
</evidence>
<comment type="similarity">
    <text evidence="1">Belongs to the sulfatase family.</text>
</comment>
<sequence>MADQSEPAPFIASAPLMTVSSRLALVICTHNRSQSLIETLESIYNDGYAGAEIIDVLVVANNCLDDTLVRLTEFRHAHLEARLRLSWVEEPQPGKSYALNTGIANTQHAVLCFIDDDQVVESGFISHLLEGIERYPEDGILCGRIWPAWDGSEPQWVHAREPYAIPIRPFPEFDLGRESRRICEADRYPSGGNISVRRHVLLDIGGFSTDLGPTGHNLAGGEDHDFLRRATAQGHTIRYLPKVRQLHAVDAQRMSTPYTLRKSYLRSRASFMISKRTKGPQAYMLRKIFEHSACAVFTTDSNRRFFYMVRVAASAGELAGSLELWRAMKKSRECQHSNSSRAGALASLLAVFMISACVLAWALSQGALASTLLPSIGVAGLGAMALLGKSLADFSQTGPQLRHEVLRHFRLYSALALMRLTLIAFGILFVQGLLGTLIYSASTYLLQQTPSTAWGAVSAVAAIVVSTGFQFCRHLLLLPASLMASSHYRSSRLYPLWRCLTPRGLKAAEAAFAITAIILILAAGTRLLMQQHWAGVASITAFSATLALIARRLKARSYPKPRKADKPTARPNVLMIGSDTLRADRIGKRLTPFIESLAQQGTLFTHCYVPCARTAPSLVSLLTGTWPHTHGIRDNYVADDQTRLKVPALAHLLRREAYTTAVLSDWCGADMGKFDLGFEYVDLPEDQWNLKLFIRQGPKDLRLFLSMFVHNEFGKALLPEIHFLGGVPLTDELGVEAARLINRLGASAQPFLLNVFFSTTHPPFGSEYPYYLNHSTREYAGESKFAMARLTDPWEILRRQAEPREAFDLEQITALYDGCVNRFDDEVRRLLAHLDATGLRDNTILVLYSDHGMEFFEHESWGQGNSAIGEQSARVPLLIIDPRTPGQGRVEHVVRSIDLMPTLLDVLGLPAPTGMDGVSLSAYLHDADAKIALDAYNETGIWMTDIPGMAVDHLRYPNLLEMLEVPDKQTGTMAIKPEFQRPIVQAKDRMLRRGQWKLVYQPLESGCKLLLFDLVSDPGCISDVSAKHAEIVVTLWKALRQIIDADPDCSPISLTTSGVPPNDGAETEQPTQVA</sequence>
<dbReference type="eggNOG" id="COG3119">
    <property type="taxonomic scope" value="Bacteria"/>
</dbReference>
<protein>
    <recommendedName>
        <fullName evidence="8">Sulfatase N-terminal domain-containing protein</fullName>
    </recommendedName>
</protein>
<dbReference type="eggNOG" id="COG1215">
    <property type="taxonomic scope" value="Bacteria"/>
</dbReference>
<dbReference type="CDD" id="cd16148">
    <property type="entry name" value="sulfatase_like"/>
    <property type="match status" value="1"/>
</dbReference>
<keyword evidence="3" id="KW-1133">Transmembrane helix</keyword>
<dbReference type="SUPFAM" id="SSF53448">
    <property type="entry name" value="Nucleotide-diphospho-sugar transferases"/>
    <property type="match status" value="1"/>
</dbReference>
<dbReference type="InterPro" id="IPR029044">
    <property type="entry name" value="Nucleotide-diphossugar_trans"/>
</dbReference>
<dbReference type="InterPro" id="IPR001173">
    <property type="entry name" value="Glyco_trans_2-like"/>
</dbReference>
<evidence type="ECO:0000256" key="3">
    <source>
        <dbReference type="SAM" id="Phobius"/>
    </source>
</evidence>
<dbReference type="Pfam" id="PF00884">
    <property type="entry name" value="Sulfatase"/>
    <property type="match status" value="1"/>
</dbReference>
<dbReference type="Gene3D" id="3.40.720.10">
    <property type="entry name" value="Alkaline Phosphatase, subunit A"/>
    <property type="match status" value="1"/>
</dbReference>
<name>S9ZH35_9RHOO</name>
<evidence type="ECO:0000259" key="4">
    <source>
        <dbReference type="Pfam" id="PF00535"/>
    </source>
</evidence>
<dbReference type="STRING" id="1348657.M622_12045"/>
<dbReference type="PATRIC" id="fig|1348657.5.peg.951"/>
<gene>
    <name evidence="6" type="ORF">M622_12045</name>
</gene>
<dbReference type="Pfam" id="PF00535">
    <property type="entry name" value="Glycos_transf_2"/>
    <property type="match status" value="1"/>
</dbReference>
<dbReference type="Proteomes" id="UP000015455">
    <property type="component" value="Unassembled WGS sequence"/>
</dbReference>
<evidence type="ECO:0000313" key="7">
    <source>
        <dbReference type="Proteomes" id="UP000015455"/>
    </source>
</evidence>
<feature type="domain" description="Glycosyltransferase 2-like" evidence="4">
    <location>
        <begin position="25"/>
        <end position="201"/>
    </location>
</feature>
<keyword evidence="3" id="KW-0472">Membrane</keyword>
<feature type="transmembrane region" description="Helical" evidence="3">
    <location>
        <begin position="533"/>
        <end position="553"/>
    </location>
</feature>
<keyword evidence="7" id="KW-1185">Reference proteome</keyword>
<dbReference type="InterPro" id="IPR000917">
    <property type="entry name" value="Sulfatase_N"/>
</dbReference>
<feature type="transmembrane region" description="Helical" evidence="3">
    <location>
        <begin position="409"/>
        <end position="434"/>
    </location>
</feature>
<feature type="domain" description="Sulfatase N-terminal" evidence="5">
    <location>
        <begin position="571"/>
        <end position="908"/>
    </location>
</feature>
<comment type="caution">
    <text evidence="6">The sequence shown here is derived from an EMBL/GenBank/DDBJ whole genome shotgun (WGS) entry which is preliminary data.</text>
</comment>
<evidence type="ECO:0000313" key="6">
    <source>
        <dbReference type="EMBL" id="EPZ16635.1"/>
    </source>
</evidence>
<dbReference type="AlphaFoldDB" id="S9ZH35"/>
<dbReference type="InterPro" id="IPR017850">
    <property type="entry name" value="Alkaline_phosphatase_core_sf"/>
</dbReference>
<accession>S9ZH35</accession>
<dbReference type="PANTHER" id="PTHR42693:SF33">
    <property type="entry name" value="ARYLSULFATASE"/>
    <property type="match status" value="1"/>
</dbReference>
<dbReference type="Gene3D" id="3.90.550.10">
    <property type="entry name" value="Spore Coat Polysaccharide Biosynthesis Protein SpsA, Chain A"/>
    <property type="match status" value="1"/>
</dbReference>
<evidence type="ECO:0008006" key="8">
    <source>
        <dbReference type="Google" id="ProtNLM"/>
    </source>
</evidence>